<dbReference type="PATRIC" id="fig|320787.5.peg.2268"/>
<dbReference type="RefSeq" id="WP_048641819.1">
    <property type="nucleotide sequence ID" value="NZ_CAXBGM010000023.1"/>
</dbReference>
<evidence type="ECO:0000256" key="1">
    <source>
        <dbReference type="SAM" id="SignalP"/>
    </source>
</evidence>
<evidence type="ECO:0008006" key="4">
    <source>
        <dbReference type="Google" id="ProtNLM"/>
    </source>
</evidence>
<dbReference type="Proteomes" id="UP000036520">
    <property type="component" value="Chromosome"/>
</dbReference>
<accession>A0A0H4PBA3</accession>
<dbReference type="Pfam" id="PF14060">
    <property type="entry name" value="DUF4252"/>
    <property type="match status" value="1"/>
</dbReference>
<feature type="signal peptide" evidence="1">
    <location>
        <begin position="1"/>
        <end position="18"/>
    </location>
</feature>
<protein>
    <recommendedName>
        <fullName evidence="4">DUF4252 domain-containing protein</fullName>
    </recommendedName>
</protein>
<dbReference type="KEGG" id="camu:CA2015_2065"/>
<proteinExistence type="predicted"/>
<keyword evidence="3" id="KW-1185">Reference proteome</keyword>
<gene>
    <name evidence="2" type="ORF">CA2015_2065</name>
</gene>
<sequence>MKKILLLVLCLLPWLAEAQTEVIEQFYEKYRQDDRFSRVYISPKLMQMAGGFLSSNAEEKDEDAENLMELITKIKGIRILSAEKIGGLALFNEAMGDLKKNLYEELMDVRDKESSLKFMVREEGGRIKELLMVSGSTSEFTFMSMQGDFTYQDLNMLSENTSLPGMEEYGRAKKNK</sequence>
<evidence type="ECO:0000313" key="2">
    <source>
        <dbReference type="EMBL" id="AKP51489.1"/>
    </source>
</evidence>
<keyword evidence="1" id="KW-0732">Signal</keyword>
<dbReference type="AlphaFoldDB" id="A0A0H4PBA3"/>
<feature type="chain" id="PRO_5005207930" description="DUF4252 domain-containing protein" evidence="1">
    <location>
        <begin position="19"/>
        <end position="176"/>
    </location>
</feature>
<name>A0A0H4PBA3_9BACT</name>
<dbReference type="EMBL" id="CP012040">
    <property type="protein sequence ID" value="AKP51489.1"/>
    <property type="molecule type" value="Genomic_DNA"/>
</dbReference>
<organism evidence="2 3">
    <name type="scientific">Cyclobacterium amurskyense</name>
    <dbReference type="NCBI Taxonomy" id="320787"/>
    <lineage>
        <taxon>Bacteria</taxon>
        <taxon>Pseudomonadati</taxon>
        <taxon>Bacteroidota</taxon>
        <taxon>Cytophagia</taxon>
        <taxon>Cytophagales</taxon>
        <taxon>Cyclobacteriaceae</taxon>
        <taxon>Cyclobacterium</taxon>
    </lineage>
</organism>
<evidence type="ECO:0000313" key="3">
    <source>
        <dbReference type="Proteomes" id="UP000036520"/>
    </source>
</evidence>
<reference evidence="2 3" key="1">
    <citation type="submission" date="2015-07" db="EMBL/GenBank/DDBJ databases">
        <authorList>
            <person name="Kim K.M."/>
        </authorList>
    </citation>
    <scope>NUCLEOTIDE SEQUENCE [LARGE SCALE GENOMIC DNA]</scope>
    <source>
        <strain evidence="2 3">KCTC 12363</strain>
    </source>
</reference>
<dbReference type="InterPro" id="IPR025348">
    <property type="entry name" value="DUF4252"/>
</dbReference>
<dbReference type="OrthoDB" id="1118838at2"/>
<dbReference type="STRING" id="320787.CA2015_2065"/>